<organism evidence="2 3">
    <name type="scientific">Conger conger</name>
    <name type="common">Conger eel</name>
    <name type="synonym">Muraena conger</name>
    <dbReference type="NCBI Taxonomy" id="82655"/>
    <lineage>
        <taxon>Eukaryota</taxon>
        <taxon>Metazoa</taxon>
        <taxon>Chordata</taxon>
        <taxon>Craniata</taxon>
        <taxon>Vertebrata</taxon>
        <taxon>Euteleostomi</taxon>
        <taxon>Actinopterygii</taxon>
        <taxon>Neopterygii</taxon>
        <taxon>Teleostei</taxon>
        <taxon>Anguilliformes</taxon>
        <taxon>Congridae</taxon>
        <taxon>Conger</taxon>
    </lineage>
</organism>
<feature type="region of interest" description="Disordered" evidence="1">
    <location>
        <begin position="595"/>
        <end position="631"/>
    </location>
</feature>
<evidence type="ECO:0000313" key="3">
    <source>
        <dbReference type="Proteomes" id="UP001152803"/>
    </source>
</evidence>
<feature type="compositionally biased region" description="Basic and acidic residues" evidence="1">
    <location>
        <begin position="645"/>
        <end position="654"/>
    </location>
</feature>
<feature type="region of interest" description="Disordered" evidence="1">
    <location>
        <begin position="30"/>
        <end position="118"/>
    </location>
</feature>
<feature type="region of interest" description="Disordered" evidence="1">
    <location>
        <begin position="1070"/>
        <end position="1090"/>
    </location>
</feature>
<feature type="region of interest" description="Disordered" evidence="1">
    <location>
        <begin position="258"/>
        <end position="356"/>
    </location>
</feature>
<comment type="caution">
    <text evidence="2">The sequence shown here is derived from an EMBL/GenBank/DDBJ whole genome shotgun (WGS) entry which is preliminary data.</text>
</comment>
<dbReference type="EMBL" id="JAFJMO010000004">
    <property type="protein sequence ID" value="KAJ8279205.1"/>
    <property type="molecule type" value="Genomic_DNA"/>
</dbReference>
<gene>
    <name evidence="2" type="ORF">COCON_G00062710</name>
</gene>
<evidence type="ECO:0000313" key="2">
    <source>
        <dbReference type="EMBL" id="KAJ8279205.1"/>
    </source>
</evidence>
<feature type="compositionally biased region" description="Polar residues" evidence="1">
    <location>
        <begin position="1406"/>
        <end position="1433"/>
    </location>
</feature>
<dbReference type="Proteomes" id="UP001152803">
    <property type="component" value="Unassembled WGS sequence"/>
</dbReference>
<feature type="compositionally biased region" description="Basic and acidic residues" evidence="1">
    <location>
        <begin position="30"/>
        <end position="40"/>
    </location>
</feature>
<name>A0A9Q1DRQ1_CONCO</name>
<feature type="region of interest" description="Disordered" evidence="1">
    <location>
        <begin position="846"/>
        <end position="905"/>
    </location>
</feature>
<feature type="region of interest" description="Disordered" evidence="1">
    <location>
        <begin position="1201"/>
        <end position="1230"/>
    </location>
</feature>
<proteinExistence type="predicted"/>
<protein>
    <recommendedName>
        <fullName evidence="4">Junctional protein associated with coronary artery disease</fullName>
    </recommendedName>
</protein>
<feature type="region of interest" description="Disordered" evidence="1">
    <location>
        <begin position="1390"/>
        <end position="1433"/>
    </location>
</feature>
<evidence type="ECO:0008006" key="4">
    <source>
        <dbReference type="Google" id="ProtNLM"/>
    </source>
</evidence>
<dbReference type="OrthoDB" id="8669630at2759"/>
<dbReference type="GO" id="GO:1903589">
    <property type="term" value="P:positive regulation of blood vessel endothelial cell proliferation involved in sprouting angiogenesis"/>
    <property type="evidence" value="ECO:0007669"/>
    <property type="project" value="TreeGrafter"/>
</dbReference>
<feature type="region of interest" description="Disordered" evidence="1">
    <location>
        <begin position="738"/>
        <end position="773"/>
    </location>
</feature>
<feature type="region of interest" description="Disordered" evidence="1">
    <location>
        <begin position="644"/>
        <end position="719"/>
    </location>
</feature>
<keyword evidence="3" id="KW-1185">Reference proteome</keyword>
<feature type="compositionally biased region" description="Polar residues" evidence="1">
    <location>
        <begin position="600"/>
        <end position="619"/>
    </location>
</feature>
<reference evidence="2" key="1">
    <citation type="journal article" date="2023" name="Science">
        <title>Genome structures resolve the early diversification of teleost fishes.</title>
        <authorList>
            <person name="Parey E."/>
            <person name="Louis A."/>
            <person name="Montfort J."/>
            <person name="Bouchez O."/>
            <person name="Roques C."/>
            <person name="Iampietro C."/>
            <person name="Lluch J."/>
            <person name="Castinel A."/>
            <person name="Donnadieu C."/>
            <person name="Desvignes T."/>
            <person name="Floi Bucao C."/>
            <person name="Jouanno E."/>
            <person name="Wen M."/>
            <person name="Mejri S."/>
            <person name="Dirks R."/>
            <person name="Jansen H."/>
            <person name="Henkel C."/>
            <person name="Chen W.J."/>
            <person name="Zahm M."/>
            <person name="Cabau C."/>
            <person name="Klopp C."/>
            <person name="Thompson A.W."/>
            <person name="Robinson-Rechavi M."/>
            <person name="Braasch I."/>
            <person name="Lecointre G."/>
            <person name="Bobe J."/>
            <person name="Postlethwait J.H."/>
            <person name="Berthelot C."/>
            <person name="Roest Crollius H."/>
            <person name="Guiguen Y."/>
        </authorList>
    </citation>
    <scope>NUCLEOTIDE SEQUENCE</scope>
    <source>
        <strain evidence="2">Concon-B</strain>
    </source>
</reference>
<dbReference type="PANTHER" id="PTHR34757">
    <property type="entry name" value="JUNCTIONAL PROTEIN ASSOCIATED WITH CORONARY ARTERY DISEASE"/>
    <property type="match status" value="1"/>
</dbReference>
<feature type="compositionally biased region" description="Polar residues" evidence="1">
    <location>
        <begin position="846"/>
        <end position="859"/>
    </location>
</feature>
<feature type="compositionally biased region" description="Polar residues" evidence="1">
    <location>
        <begin position="738"/>
        <end position="754"/>
    </location>
</feature>
<dbReference type="PANTHER" id="PTHR34757:SF1">
    <property type="entry name" value="JUNCTIONAL CADHERIN 5-ASSOCIATED PROTEIN"/>
    <property type="match status" value="1"/>
</dbReference>
<evidence type="ECO:0000256" key="1">
    <source>
        <dbReference type="SAM" id="MobiDB-lite"/>
    </source>
</evidence>
<dbReference type="GO" id="GO:0005912">
    <property type="term" value="C:adherens junction"/>
    <property type="evidence" value="ECO:0007669"/>
    <property type="project" value="TreeGrafter"/>
</dbReference>
<dbReference type="InterPro" id="IPR028221">
    <property type="entry name" value="JCAD"/>
</dbReference>
<dbReference type="GO" id="GO:0032587">
    <property type="term" value="C:ruffle membrane"/>
    <property type="evidence" value="ECO:0007669"/>
    <property type="project" value="TreeGrafter"/>
</dbReference>
<sequence length="1480" mass="163965">MYSVEDLLISHGYKPPKNALSPCEAARYGDCRRESAEKGSGHGTANGHETDAGAYVCSRQPAVKGYSDENERKDRNQRRKAGNGNQGDTQPPGDFLTRDSGLYDRTRGIQPQPRGDRDVSYWRRRGQDFSVLLDYADYRELRGSGFTRPTEGAWISLGDERGHERQRWEEVEREAGRDQWRATGDRKCQSLGMEDWRPAAGRQLSQGEQWTQGQLRIATSDVGVDARTKGKSLSLPRVLFPESLQYVDMSAYSQSTYGPQRLNGSLSHRPPHNHHGRDWFAENGHWPGSHGAALPKPRFSRPLRPPSYEAHQQTRGSSEMLAGDQGPHPKGSFVPRQDSFASEPVGPGMEPPVYIPPPSYERPLLHRGTQQNYSDMSDFRLKGAPFQQAPHSMESGRWVSRPAGGSWLEQPRERSAPCRKQVHPGLSPNNVGWVQYLPFDDPRVRHISGGPCESALADADKVRHSKKDLPSAKVLEQSTHHSAFPATQGQYVSTETDEKSLKEHNNGHRLYSGLHKESGNSIASNQSCNEYQKDQAVLTRSSGQCANLDKALLETVTQVKKIEPGMEGEKKQNSKRRLNETIFCLVSVPLHLQPNRESCDQNNNQKPDQLNPDHGSSTQSRDELHSQSQLSTSLAELELQTLTENRMRDQDPKRPPSGKDPQPLHSNNHKELYSGSWPGDQYRDQETQTSCPAAPKGDPQALLHKQGQVQGPSATDPIADNGVGGDCSAFGYPIKGQKSLNPSSNSAFSRTANFPSKLCKPKEQPPAPGSPLAQRIVEKSSSGNGQEAFGQFLLKPVSRRPWDAIEELESFNKELELQMCKRPSMDQCIDDLDQAYRDILELSTTSDNYENGKAQNSDCNPMKEEPQRQPNKIQHGFENRGTTGDPKHGKVRSAFSRPPAKTVSFQKLPKESSFGDCGLPSHIPLNVADDCRVPRSDIPVLKDSLLRDVGLTVYTEVPEGPRELTQDVSILTSPPDYEDVYQTLLLSRESAAATECNARNMDVTPQSSFRTFGLGMESVQQEVSVSRAETERKVKKKNLVSGFSGEKIPEDKGQADKIYCQWEQPDFARSKPAAHRRTNEEVASVSDEEASDNFDWPKELSLAEKHLEELLINEKANSLPKEDLSNLYEVQCAEGIPEKESIEERAARILGIKVPAESLAVGDHKPGTGTTEPVVTIEPEPVMTQEPWESNANGKLLQVQSQYEEVSEEPMDPNGLGQEEEEVAGPGEGAHLSGILESLLMPVAISSSDGRLSLSVSGDLQGCGGSPEPEAPEAVTLDAEVMEAAALEAIAVEIKELEAEVLELEALEPEIPDEESLEAVALELEALEPEVPEGETLEIEVLEPEAWELGALQAGVRRDGMANLLCQEAMENLIVQPKEWSSLSHMEDLTTRSLESGESNDEEEWNMQSKGNSTPQFGPNDSLHSTVPTQPRNATVAKREITLPLDLSEYSHDVEYLDEEVEEEMLHFSDSYDPSRVERV</sequence>
<accession>A0A9Q1DRQ1</accession>
<dbReference type="Pfam" id="PF15351">
    <property type="entry name" value="JCAD"/>
    <property type="match status" value="1"/>
</dbReference>